<evidence type="ECO:0000313" key="3">
    <source>
        <dbReference type="Proteomes" id="UP000075886"/>
    </source>
</evidence>
<sequence>MIQSKRKLDFLCCALNVRFCPGMNTYTAAIGVSIGARLAMPKHGCGGDSAISYSAGQGLAGGGKWHHVAKPTSLDVKWLSDVRESVLPCVAPYDLMYGGEMNGHRGWVNKLQGHAPKSLAPVVINSATAFSCAQYSATRFLYSADTGRLQVSGEGAIVVVVMAVVVVVVGAVVVVVVAVVVVVVVGVVVVVVVGVVVVVVVVGVVVVVVVVGVVVVVVDATVGVVSDGSNSVLENIKHSIRKWPPEHKHHPVSVGFWL</sequence>
<reference evidence="2" key="2">
    <citation type="submission" date="2020-05" db="UniProtKB">
        <authorList>
            <consortium name="EnsemblMetazoa"/>
        </authorList>
    </citation>
    <scope>IDENTIFICATION</scope>
    <source>
        <strain evidence="2">FAR1</strain>
    </source>
</reference>
<evidence type="ECO:0000313" key="2">
    <source>
        <dbReference type="EnsemblMetazoa" id="AFAF008787-PA"/>
    </source>
</evidence>
<keyword evidence="1" id="KW-1133">Transmembrane helix</keyword>
<proteinExistence type="predicted"/>
<name>A0A182QEX8_9DIPT</name>
<organism evidence="2 3">
    <name type="scientific">Anopheles farauti</name>
    <dbReference type="NCBI Taxonomy" id="69004"/>
    <lineage>
        <taxon>Eukaryota</taxon>
        <taxon>Metazoa</taxon>
        <taxon>Ecdysozoa</taxon>
        <taxon>Arthropoda</taxon>
        <taxon>Hexapoda</taxon>
        <taxon>Insecta</taxon>
        <taxon>Pterygota</taxon>
        <taxon>Neoptera</taxon>
        <taxon>Endopterygota</taxon>
        <taxon>Diptera</taxon>
        <taxon>Nematocera</taxon>
        <taxon>Culicoidea</taxon>
        <taxon>Culicidae</taxon>
        <taxon>Anophelinae</taxon>
        <taxon>Anopheles</taxon>
    </lineage>
</organism>
<dbReference type="AlphaFoldDB" id="A0A182QEX8"/>
<feature type="transmembrane region" description="Helical" evidence="1">
    <location>
        <begin position="156"/>
        <end position="189"/>
    </location>
</feature>
<dbReference type="Proteomes" id="UP000075886">
    <property type="component" value="Unassembled WGS sequence"/>
</dbReference>
<dbReference type="VEuPathDB" id="VectorBase:AFAF008787"/>
<feature type="transmembrane region" description="Helical" evidence="1">
    <location>
        <begin position="195"/>
        <end position="218"/>
    </location>
</feature>
<dbReference type="EnsemblMetazoa" id="AFAF008787-RA">
    <property type="protein sequence ID" value="AFAF008787-PA"/>
    <property type="gene ID" value="AFAF008787"/>
</dbReference>
<reference evidence="3" key="1">
    <citation type="submission" date="2014-01" db="EMBL/GenBank/DDBJ databases">
        <title>The Genome Sequence of Anopheles farauti FAR1 (V2).</title>
        <authorList>
            <consortium name="The Broad Institute Genomics Platform"/>
            <person name="Neafsey D.E."/>
            <person name="Besansky N."/>
            <person name="Howell P."/>
            <person name="Walton C."/>
            <person name="Young S.K."/>
            <person name="Zeng Q."/>
            <person name="Gargeya S."/>
            <person name="Fitzgerald M."/>
            <person name="Haas B."/>
            <person name="Abouelleil A."/>
            <person name="Allen A.W."/>
            <person name="Alvarado L."/>
            <person name="Arachchi H.M."/>
            <person name="Berlin A.M."/>
            <person name="Chapman S.B."/>
            <person name="Gainer-Dewar J."/>
            <person name="Goldberg J."/>
            <person name="Griggs A."/>
            <person name="Gujja S."/>
            <person name="Hansen M."/>
            <person name="Howarth C."/>
            <person name="Imamovic A."/>
            <person name="Ireland A."/>
            <person name="Larimer J."/>
            <person name="McCowan C."/>
            <person name="Murphy C."/>
            <person name="Pearson M."/>
            <person name="Poon T.W."/>
            <person name="Priest M."/>
            <person name="Roberts A."/>
            <person name="Saif S."/>
            <person name="Shea T."/>
            <person name="Sisk P."/>
            <person name="Sykes S."/>
            <person name="Wortman J."/>
            <person name="Nusbaum C."/>
            <person name="Birren B."/>
        </authorList>
    </citation>
    <scope>NUCLEOTIDE SEQUENCE [LARGE SCALE GENOMIC DNA]</scope>
    <source>
        <strain evidence="3">FAR1</strain>
    </source>
</reference>
<keyword evidence="1" id="KW-0812">Transmembrane</keyword>
<dbReference type="EMBL" id="AXCN02001373">
    <property type="status" value="NOT_ANNOTATED_CDS"/>
    <property type="molecule type" value="Genomic_DNA"/>
</dbReference>
<keyword evidence="3" id="KW-1185">Reference proteome</keyword>
<accession>A0A182QEX8</accession>
<keyword evidence="1" id="KW-0472">Membrane</keyword>
<dbReference type="EMBL" id="AXCN02001372">
    <property type="status" value="NOT_ANNOTATED_CDS"/>
    <property type="molecule type" value="Genomic_DNA"/>
</dbReference>
<protein>
    <submittedName>
        <fullName evidence="2">Uncharacterized protein</fullName>
    </submittedName>
</protein>
<evidence type="ECO:0000256" key="1">
    <source>
        <dbReference type="SAM" id="Phobius"/>
    </source>
</evidence>